<dbReference type="RefSeq" id="XP_066083212.1">
    <property type="nucleotide sequence ID" value="XM_066227115.1"/>
</dbReference>
<proteinExistence type="predicted"/>
<organism evidence="2 3">
    <name type="scientific">Kwoniella europaea PYCC6329</name>
    <dbReference type="NCBI Taxonomy" id="1423913"/>
    <lineage>
        <taxon>Eukaryota</taxon>
        <taxon>Fungi</taxon>
        <taxon>Dikarya</taxon>
        <taxon>Basidiomycota</taxon>
        <taxon>Agaricomycotina</taxon>
        <taxon>Tremellomycetes</taxon>
        <taxon>Tremellales</taxon>
        <taxon>Cryptococcaceae</taxon>
        <taxon>Kwoniella</taxon>
    </lineage>
</organism>
<accession>A0AAX4KI89</accession>
<keyword evidence="3" id="KW-1185">Reference proteome</keyword>
<feature type="compositionally biased region" description="Polar residues" evidence="1">
    <location>
        <begin position="183"/>
        <end position="200"/>
    </location>
</feature>
<feature type="compositionally biased region" description="Polar residues" evidence="1">
    <location>
        <begin position="153"/>
        <end position="173"/>
    </location>
</feature>
<feature type="compositionally biased region" description="Low complexity" evidence="1">
    <location>
        <begin position="29"/>
        <end position="52"/>
    </location>
</feature>
<feature type="compositionally biased region" description="Polar residues" evidence="1">
    <location>
        <begin position="222"/>
        <end position="234"/>
    </location>
</feature>
<dbReference type="AlphaFoldDB" id="A0AAX4KI89"/>
<dbReference type="Proteomes" id="UP001358614">
    <property type="component" value="Chromosome 1"/>
</dbReference>
<dbReference type="KEGG" id="ker:91102122"/>
<dbReference type="GeneID" id="91102122"/>
<evidence type="ECO:0000313" key="3">
    <source>
        <dbReference type="Proteomes" id="UP001358614"/>
    </source>
</evidence>
<protein>
    <submittedName>
        <fullName evidence="2">Uncharacterized protein</fullName>
    </submittedName>
</protein>
<reference evidence="2 3" key="1">
    <citation type="submission" date="2024-01" db="EMBL/GenBank/DDBJ databases">
        <title>Comparative genomics of Cryptococcus and Kwoniella reveals pathogenesis evolution and contrasting modes of karyotype evolution via chromosome fusion or intercentromeric recombination.</title>
        <authorList>
            <person name="Coelho M.A."/>
            <person name="David-Palma M."/>
            <person name="Shea T."/>
            <person name="Bowers K."/>
            <person name="McGinley-Smith S."/>
            <person name="Mohammad A.W."/>
            <person name="Gnirke A."/>
            <person name="Yurkov A.M."/>
            <person name="Nowrousian M."/>
            <person name="Sun S."/>
            <person name="Cuomo C.A."/>
            <person name="Heitman J."/>
        </authorList>
    </citation>
    <scope>NUCLEOTIDE SEQUENCE [LARGE SCALE GENOMIC DNA]</scope>
    <source>
        <strain evidence="2 3">PYCC6329</strain>
    </source>
</reference>
<dbReference type="EMBL" id="CP144089">
    <property type="protein sequence ID" value="WWD05245.1"/>
    <property type="molecule type" value="Genomic_DNA"/>
</dbReference>
<feature type="region of interest" description="Disordered" evidence="1">
    <location>
        <begin position="1"/>
        <end position="262"/>
    </location>
</feature>
<evidence type="ECO:0000313" key="2">
    <source>
        <dbReference type="EMBL" id="WWD05245.1"/>
    </source>
</evidence>
<feature type="compositionally biased region" description="Polar residues" evidence="1">
    <location>
        <begin position="103"/>
        <end position="140"/>
    </location>
</feature>
<gene>
    <name evidence="2" type="ORF">V865_003318</name>
</gene>
<sequence length="262" mass="28408">MSNQQGYPGYPGYLHSDHTYQEGDPYGNEGYSEQQSGSGYGQSGYRSSSYGRPHYPPGLGPNDPCYPLQNPYGPFHSASGYHDPQADAGRYAHPPHSPPMGTSRLQQNGMFTYHQSVPETQEGETPSEVTNSYSRTTGVNDESALRKMLGMTPVQQAPTGTRTDAGVSQSERFQPSPPARSFTAPSTFSSENPPSTNVEPTQRIHEQPSGGDEEMDEHFPTLQRSHTSTNQNPIGGSSRSPGSGGMGGGKGKRRYQTLNWNS</sequence>
<evidence type="ECO:0000256" key="1">
    <source>
        <dbReference type="SAM" id="MobiDB-lite"/>
    </source>
</evidence>
<name>A0AAX4KI89_9TREE</name>